<organism evidence="1 2">
    <name type="scientific">Streptomyces chattanoogensis</name>
    <dbReference type="NCBI Taxonomy" id="66876"/>
    <lineage>
        <taxon>Bacteria</taxon>
        <taxon>Bacillati</taxon>
        <taxon>Actinomycetota</taxon>
        <taxon>Actinomycetes</taxon>
        <taxon>Kitasatosporales</taxon>
        <taxon>Streptomycetaceae</taxon>
        <taxon>Streptomyces</taxon>
    </lineage>
</organism>
<dbReference type="PATRIC" id="fig|66876.3.peg.7778"/>
<evidence type="ECO:0000313" key="2">
    <source>
        <dbReference type="Proteomes" id="UP000037982"/>
    </source>
</evidence>
<evidence type="ECO:0000313" key="1">
    <source>
        <dbReference type="EMBL" id="KPC59333.1"/>
    </source>
</evidence>
<reference evidence="2" key="1">
    <citation type="submission" date="2015-07" db="EMBL/GenBank/DDBJ databases">
        <authorList>
            <person name="Ju K.-S."/>
            <person name="Doroghazi J.R."/>
            <person name="Metcalf W.W."/>
        </authorList>
    </citation>
    <scope>NUCLEOTIDE SEQUENCE [LARGE SCALE GENOMIC DNA]</scope>
    <source>
        <strain evidence="2">NRRL ISP-5002</strain>
    </source>
</reference>
<proteinExistence type="predicted"/>
<dbReference type="EMBL" id="LGKG01000185">
    <property type="protein sequence ID" value="KPC59333.1"/>
    <property type="molecule type" value="Genomic_DNA"/>
</dbReference>
<comment type="caution">
    <text evidence="1">The sequence shown here is derived from an EMBL/GenBank/DDBJ whole genome shotgun (WGS) entry which is preliminary data.</text>
</comment>
<dbReference type="RefSeq" id="WP_053927578.1">
    <property type="nucleotide sequence ID" value="NZ_LGKG01000185.1"/>
</dbReference>
<dbReference type="AlphaFoldDB" id="A0A0N1JW37"/>
<gene>
    <name evidence="1" type="ORF">ADL29_35320</name>
</gene>
<dbReference type="Proteomes" id="UP000037982">
    <property type="component" value="Unassembled WGS sequence"/>
</dbReference>
<protein>
    <submittedName>
        <fullName evidence="1">Uncharacterized protein</fullName>
    </submittedName>
</protein>
<sequence length="123" mass="13194">MTRFDGALIEFCQEQWSGDGTNGLALTVRGRTAEGRLLAGADAQCSLAGLEDIDLLVENCGCPFVSEDGMQDAEDLLATAFPGADVRVYETDEEPGPPPGATRASPLWEYEVTWETCESCSEV</sequence>
<name>A0A0N1JW37_9ACTN</name>
<accession>A0A0N1JW37</accession>
<keyword evidence="2" id="KW-1185">Reference proteome</keyword>